<accession>A0ABR5PHR5</accession>
<evidence type="ECO:0000256" key="1">
    <source>
        <dbReference type="ARBA" id="ARBA00022630"/>
    </source>
</evidence>
<dbReference type="Pfam" id="PF03358">
    <property type="entry name" value="FMN_red"/>
    <property type="match status" value="1"/>
</dbReference>
<keyword evidence="5" id="KW-1185">Reference proteome</keyword>
<dbReference type="EMBL" id="AZEI01000004">
    <property type="protein sequence ID" value="KRL18533.1"/>
    <property type="molecule type" value="Genomic_DNA"/>
</dbReference>
<dbReference type="SUPFAM" id="SSF52218">
    <property type="entry name" value="Flavoproteins"/>
    <property type="match status" value="1"/>
</dbReference>
<dbReference type="InterPro" id="IPR005025">
    <property type="entry name" value="FMN_Rdtase-like_dom"/>
</dbReference>
<evidence type="ECO:0000256" key="2">
    <source>
        <dbReference type="ARBA" id="ARBA00022643"/>
    </source>
</evidence>
<organism evidence="4 5">
    <name type="scientific">Lentilactobacillus rapi DSM 19907 = JCM 15042</name>
    <dbReference type="NCBI Taxonomy" id="1423795"/>
    <lineage>
        <taxon>Bacteria</taxon>
        <taxon>Bacillati</taxon>
        <taxon>Bacillota</taxon>
        <taxon>Bacilli</taxon>
        <taxon>Lactobacillales</taxon>
        <taxon>Lactobacillaceae</taxon>
        <taxon>Lentilactobacillus</taxon>
    </lineage>
</organism>
<reference evidence="4 5" key="1">
    <citation type="journal article" date="2015" name="Genome Announc.">
        <title>Expanding the biotechnology potential of lactobacilli through comparative genomics of 213 strains and associated genera.</title>
        <authorList>
            <person name="Sun Z."/>
            <person name="Harris H.M."/>
            <person name="McCann A."/>
            <person name="Guo C."/>
            <person name="Argimon S."/>
            <person name="Zhang W."/>
            <person name="Yang X."/>
            <person name="Jeffery I.B."/>
            <person name="Cooney J.C."/>
            <person name="Kagawa T.F."/>
            <person name="Liu W."/>
            <person name="Song Y."/>
            <person name="Salvetti E."/>
            <person name="Wrobel A."/>
            <person name="Rasinkangas P."/>
            <person name="Parkhill J."/>
            <person name="Rea M.C."/>
            <person name="O'Sullivan O."/>
            <person name="Ritari J."/>
            <person name="Douillard F.P."/>
            <person name="Paul Ross R."/>
            <person name="Yang R."/>
            <person name="Briner A.E."/>
            <person name="Felis G.E."/>
            <person name="de Vos W.M."/>
            <person name="Barrangou R."/>
            <person name="Klaenhammer T.R."/>
            <person name="Caufield P.W."/>
            <person name="Cui Y."/>
            <person name="Zhang H."/>
            <person name="O'Toole P.W."/>
        </authorList>
    </citation>
    <scope>NUCLEOTIDE SEQUENCE [LARGE SCALE GENOMIC DNA]</scope>
    <source>
        <strain evidence="4 5">DSM 19907</strain>
    </source>
</reference>
<protein>
    <submittedName>
        <fullName evidence="4">Flavin reductase</fullName>
    </submittedName>
</protein>
<name>A0ABR5PHR5_9LACO</name>
<feature type="domain" description="NADPH-dependent FMN reductase-like" evidence="3">
    <location>
        <begin position="8"/>
        <end position="102"/>
    </location>
</feature>
<dbReference type="Proteomes" id="UP000051977">
    <property type="component" value="Unassembled WGS sequence"/>
</dbReference>
<dbReference type="PANTHER" id="PTHR43278">
    <property type="entry name" value="NAD(P)H-DEPENDENT FMN-CONTAINING OXIDOREDUCTASE YWQN-RELATED"/>
    <property type="match status" value="1"/>
</dbReference>
<sequence length="165" mass="18846">MIQTLLGGLKYTQISLANYQVHDIVDQRHDDGDWHAKPDDYPKLMTKLMMADLIVFATPIYWYGMSGILKNFVDRWSESLATHQHFKEQVAGKQVILLVVGSDNPRMKGRPIVSEFGYICDFLDWQLTATVIAEGHRPQDVTTDQNAMARLNQINQKLIIPGNMK</sequence>
<evidence type="ECO:0000313" key="4">
    <source>
        <dbReference type="EMBL" id="KRL18533.1"/>
    </source>
</evidence>
<dbReference type="InterPro" id="IPR051796">
    <property type="entry name" value="ISF_SsuE-like"/>
</dbReference>
<evidence type="ECO:0000259" key="3">
    <source>
        <dbReference type="Pfam" id="PF03358"/>
    </source>
</evidence>
<gene>
    <name evidence="4" type="ORF">FD12_GL002461</name>
</gene>
<comment type="caution">
    <text evidence="4">The sequence shown here is derived from an EMBL/GenBank/DDBJ whole genome shotgun (WGS) entry which is preliminary data.</text>
</comment>
<dbReference type="InterPro" id="IPR029039">
    <property type="entry name" value="Flavoprotein-like_sf"/>
</dbReference>
<proteinExistence type="predicted"/>
<keyword evidence="2" id="KW-0288">FMN</keyword>
<evidence type="ECO:0000313" key="5">
    <source>
        <dbReference type="Proteomes" id="UP000051977"/>
    </source>
</evidence>
<dbReference type="PANTHER" id="PTHR43278:SF4">
    <property type="entry name" value="NAD(P)H-DEPENDENT FMN-CONTAINING OXIDOREDUCTASE YWQN-RELATED"/>
    <property type="match status" value="1"/>
</dbReference>
<dbReference type="Gene3D" id="3.40.50.360">
    <property type="match status" value="1"/>
</dbReference>
<keyword evidence="1" id="KW-0285">Flavoprotein</keyword>